<dbReference type="OrthoDB" id="1898560at2759"/>
<gene>
    <name evidence="3" type="ORF">BDEG_21112</name>
</gene>
<dbReference type="Pfam" id="PF04969">
    <property type="entry name" value="CS"/>
    <property type="match status" value="1"/>
</dbReference>
<dbReference type="InterPro" id="IPR008978">
    <property type="entry name" value="HSP20-like_chaperone"/>
</dbReference>
<evidence type="ECO:0008006" key="5">
    <source>
        <dbReference type="Google" id="ProtNLM"/>
    </source>
</evidence>
<accession>A0A177WAD0</accession>
<dbReference type="PROSITE" id="PS51048">
    <property type="entry name" value="SGS"/>
    <property type="match status" value="1"/>
</dbReference>
<dbReference type="Gene3D" id="2.60.40.790">
    <property type="match status" value="1"/>
</dbReference>
<feature type="domain" description="CS" evidence="2">
    <location>
        <begin position="27"/>
        <end position="119"/>
    </location>
</feature>
<dbReference type="InterPro" id="IPR044563">
    <property type="entry name" value="Sgt1-like"/>
</dbReference>
<feature type="domain" description="SGS" evidence="1">
    <location>
        <begin position="140"/>
        <end position="227"/>
    </location>
</feature>
<dbReference type="SUPFAM" id="SSF49764">
    <property type="entry name" value="HSP20-like chaperones"/>
    <property type="match status" value="1"/>
</dbReference>
<dbReference type="EMBL" id="DS022300">
    <property type="protein sequence ID" value="OAJ37038.1"/>
    <property type="molecule type" value="Genomic_DNA"/>
</dbReference>
<dbReference type="PROSITE" id="PS51203">
    <property type="entry name" value="CS"/>
    <property type="match status" value="1"/>
</dbReference>
<dbReference type="EMBL" id="DS022300">
    <property type="protein sequence ID" value="OAJ37039.1"/>
    <property type="molecule type" value="Genomic_DNA"/>
</dbReference>
<dbReference type="InterPro" id="IPR007699">
    <property type="entry name" value="SGS_dom"/>
</dbReference>
<dbReference type="AlphaFoldDB" id="A0A177WAD0"/>
<dbReference type="VEuPathDB" id="FungiDB:BDEG_21112"/>
<dbReference type="STRING" id="403673.A0A177WAD0"/>
<protein>
    <recommendedName>
        <fullName evidence="5">SGS domain-containing protein</fullName>
    </recommendedName>
</protein>
<evidence type="ECO:0000259" key="1">
    <source>
        <dbReference type="PROSITE" id="PS51048"/>
    </source>
</evidence>
<dbReference type="Pfam" id="PF05002">
    <property type="entry name" value="SGS"/>
    <property type="match status" value="1"/>
</dbReference>
<dbReference type="FunFam" id="2.60.40.790:FF:000012">
    <property type="entry name" value="SGT1 homolog, MIS12 kinetochore complex assembly cochaperone"/>
    <property type="match status" value="1"/>
</dbReference>
<dbReference type="Proteomes" id="UP000077115">
    <property type="component" value="Unassembled WGS sequence"/>
</dbReference>
<organism evidence="3 4">
    <name type="scientific">Batrachochytrium dendrobatidis (strain JEL423)</name>
    <dbReference type="NCBI Taxonomy" id="403673"/>
    <lineage>
        <taxon>Eukaryota</taxon>
        <taxon>Fungi</taxon>
        <taxon>Fungi incertae sedis</taxon>
        <taxon>Chytridiomycota</taxon>
        <taxon>Chytridiomycota incertae sedis</taxon>
        <taxon>Chytridiomycetes</taxon>
        <taxon>Rhizophydiales</taxon>
        <taxon>Rhizophydiales incertae sedis</taxon>
        <taxon>Batrachochytrium</taxon>
    </lineage>
</organism>
<proteinExistence type="predicted"/>
<evidence type="ECO:0000313" key="3">
    <source>
        <dbReference type="EMBL" id="OAJ37039.1"/>
    </source>
</evidence>
<sequence length="227" mass="24899">MAGVQIDLILQLAPIEMMSEQIQAAAQPKIRHEWFQTDTHVTVSIFIKKVDPASLKVEITSRNLSIRIQSPSIGTSETVLDFDLLLPVVSAESSYEVLSTKIEVKMKKESVGAKWTALEGDGNIDAMGSLASVSMTAPPAYPSSSKKKNDWNKLDKAVEEDKPEGDAALNALFQQIYRDASEDTRRAMMKSYVESNGTCLSTNWKEVGSKPVAVTPPSGMVAKKFEF</sequence>
<dbReference type="EMBL" id="DS022300">
    <property type="protein sequence ID" value="OAJ37037.1"/>
    <property type="molecule type" value="Genomic_DNA"/>
</dbReference>
<dbReference type="PANTHER" id="PTHR45862">
    <property type="entry name" value="PROTEIN SGT1 HOMOLOG"/>
    <property type="match status" value="1"/>
</dbReference>
<dbReference type="GO" id="GO:0051087">
    <property type="term" value="F:protein-folding chaperone binding"/>
    <property type="evidence" value="ECO:0007669"/>
    <property type="project" value="InterPro"/>
</dbReference>
<dbReference type="eggNOG" id="KOG1309">
    <property type="taxonomic scope" value="Eukaryota"/>
</dbReference>
<evidence type="ECO:0000313" key="4">
    <source>
        <dbReference type="Proteomes" id="UP000077115"/>
    </source>
</evidence>
<dbReference type="CDD" id="cd06466">
    <property type="entry name" value="p23_CS_SGT1_like"/>
    <property type="match status" value="1"/>
</dbReference>
<dbReference type="InterPro" id="IPR007052">
    <property type="entry name" value="CS_dom"/>
</dbReference>
<dbReference type="GO" id="GO:0005737">
    <property type="term" value="C:cytoplasm"/>
    <property type="evidence" value="ECO:0007669"/>
    <property type="project" value="UniProtKB-ARBA"/>
</dbReference>
<name>A0A177WAD0_BATDL</name>
<reference evidence="3 4" key="2">
    <citation type="submission" date="2016-05" db="EMBL/GenBank/DDBJ databases">
        <title>Lineage-specific infection strategies underlie the spectrum of fungal disease in amphibians.</title>
        <authorList>
            <person name="Cuomo C.A."/>
            <person name="Farrer R.A."/>
            <person name="James T."/>
            <person name="Longcore J."/>
            <person name="Birren B."/>
        </authorList>
    </citation>
    <scope>NUCLEOTIDE SEQUENCE [LARGE SCALE GENOMIC DNA]</scope>
    <source>
        <strain evidence="3 4">JEL423</strain>
    </source>
</reference>
<evidence type="ECO:0000259" key="2">
    <source>
        <dbReference type="PROSITE" id="PS51203"/>
    </source>
</evidence>
<reference evidence="3 4" key="1">
    <citation type="submission" date="2006-10" db="EMBL/GenBank/DDBJ databases">
        <title>The Genome Sequence of Batrachochytrium dendrobatidis JEL423.</title>
        <authorList>
            <consortium name="The Broad Institute Genome Sequencing Platform"/>
            <person name="Birren B."/>
            <person name="Lander E."/>
            <person name="Galagan J."/>
            <person name="Cuomo C."/>
            <person name="Devon K."/>
            <person name="Jaffe D."/>
            <person name="Butler J."/>
            <person name="Alvarez P."/>
            <person name="Gnerre S."/>
            <person name="Grabherr M."/>
            <person name="Kleber M."/>
            <person name="Mauceli E."/>
            <person name="Brockman W."/>
            <person name="Young S."/>
            <person name="LaButti K."/>
            <person name="Sykes S."/>
            <person name="DeCaprio D."/>
            <person name="Crawford M."/>
            <person name="Koehrsen M."/>
            <person name="Engels R."/>
            <person name="Montgomery P."/>
            <person name="Pearson M."/>
            <person name="Howarth C."/>
            <person name="Larson L."/>
            <person name="White J."/>
            <person name="O'Leary S."/>
            <person name="Kodira C."/>
            <person name="Zeng Q."/>
            <person name="Yandava C."/>
            <person name="Alvarado L."/>
            <person name="Longcore J."/>
            <person name="James T."/>
        </authorList>
    </citation>
    <scope>NUCLEOTIDE SEQUENCE [LARGE SCALE GENOMIC DNA]</scope>
    <source>
        <strain evidence="3 4">JEL423</strain>
    </source>
</reference>